<name>A0ABV9MY76_9ENTE</name>
<dbReference type="GO" id="GO:0016787">
    <property type="term" value="F:hydrolase activity"/>
    <property type="evidence" value="ECO:0007669"/>
    <property type="project" value="UniProtKB-KW"/>
</dbReference>
<dbReference type="InterPro" id="IPR008928">
    <property type="entry name" value="6-hairpin_glycosidase_sf"/>
</dbReference>
<evidence type="ECO:0000313" key="3">
    <source>
        <dbReference type="Proteomes" id="UP001595969"/>
    </source>
</evidence>
<sequence>MTSINDERITKIYTKLTKLTNRYIEENPIVAPVYRISLENNFHRNHKFRYELFFEKKYPESKIGSWVCNWGRLKCEPNQIFDFYINPHSPTIIKINQQIVYKSGLIAENRRNEAEYFRYTAKNETELSIQIISQKTKIGWGCEFGSARIKSNPIYVTGPTKERKEIEGFVHTSPQESWMNYPYQLDDPEEKYFLQPRLNWTDEEKKLPLIKRLGGEPDQYFYGIFSATFLESKEYFFSCNYPKAHFYLDGKKIENKTNLFVKQGSYDVVVIFKDEGNYLNQLLVHIAHNNETITLKSAFSDSFPVISYLGPFSSLEHSLPEVISKRNVVQNRFWKLDAPAQTMRIFLTSSLFGQWNYPLGVTLRGLYTYAKQFHREDVARYVKEHIELCTTHYEYALWDTKHFGAPEINKNIVLIDSLDDCGSFGRAILEVLKYDDVAESERVLADIATYIMEKQGRQPNGMLYRVNAHMSLMENTAWADDTYMSVPFLVAYSQYKKAPKYLKEAQQQLLWSIQYLWQPDKRLFGHVYNFEWQTSNDIPWGRGNGWVLLSLTETLLHTSEKAEEYDMLKQVYQSFIQEILELIGPNAMWHQLLDDTDSYEETSCSAIILFNLGIALRENWLENPNKELLSILSNSWESLSSKMIDEDGNLHGVCKGSGYSFSRDYYKFELGTKVNDTHGIGIVLMAGCEVLKQRRGEPNENT</sequence>
<keyword evidence="1 2" id="KW-0378">Hydrolase</keyword>
<evidence type="ECO:0000313" key="2">
    <source>
        <dbReference type="EMBL" id="MFC4720255.1"/>
    </source>
</evidence>
<dbReference type="InterPro" id="IPR052043">
    <property type="entry name" value="PolySaccharide_Degr_Enz"/>
</dbReference>
<dbReference type="EMBL" id="JBHSGS010000061">
    <property type="protein sequence ID" value="MFC4720255.1"/>
    <property type="molecule type" value="Genomic_DNA"/>
</dbReference>
<dbReference type="PANTHER" id="PTHR33886:SF8">
    <property type="entry name" value="UNSATURATED RHAMNOGALACTURONAN HYDROLASE (EUROFUNG)"/>
    <property type="match status" value="1"/>
</dbReference>
<dbReference type="InterPro" id="IPR012341">
    <property type="entry name" value="6hp_glycosidase-like_sf"/>
</dbReference>
<comment type="caution">
    <text evidence="2">The sequence shown here is derived from an EMBL/GenBank/DDBJ whole genome shotgun (WGS) entry which is preliminary data.</text>
</comment>
<protein>
    <submittedName>
        <fullName evidence="2">Glycoside hydrolase family 88 protein</fullName>
    </submittedName>
</protein>
<dbReference type="Proteomes" id="UP001595969">
    <property type="component" value="Unassembled WGS sequence"/>
</dbReference>
<reference evidence="3" key="1">
    <citation type="journal article" date="2019" name="Int. J. Syst. Evol. Microbiol.">
        <title>The Global Catalogue of Microorganisms (GCM) 10K type strain sequencing project: providing services to taxonomists for standard genome sequencing and annotation.</title>
        <authorList>
            <consortium name="The Broad Institute Genomics Platform"/>
            <consortium name="The Broad Institute Genome Sequencing Center for Infectious Disease"/>
            <person name="Wu L."/>
            <person name="Ma J."/>
        </authorList>
    </citation>
    <scope>NUCLEOTIDE SEQUENCE [LARGE SCALE GENOMIC DNA]</scope>
    <source>
        <strain evidence="3">CGMCC 1.19032</strain>
    </source>
</reference>
<gene>
    <name evidence="2" type="ORF">ACFO5I_11030</name>
</gene>
<evidence type="ECO:0000256" key="1">
    <source>
        <dbReference type="ARBA" id="ARBA00022801"/>
    </source>
</evidence>
<dbReference type="RefSeq" id="WP_204653033.1">
    <property type="nucleotide sequence ID" value="NZ_JAFBFD010000004.1"/>
</dbReference>
<proteinExistence type="predicted"/>
<keyword evidence="3" id="KW-1185">Reference proteome</keyword>
<dbReference type="Pfam" id="PF07470">
    <property type="entry name" value="Glyco_hydro_88"/>
    <property type="match status" value="1"/>
</dbReference>
<accession>A0ABV9MY76</accession>
<dbReference type="InterPro" id="IPR010905">
    <property type="entry name" value="Glyco_hydro_88"/>
</dbReference>
<dbReference type="Gene3D" id="1.50.10.10">
    <property type="match status" value="1"/>
</dbReference>
<dbReference type="PANTHER" id="PTHR33886">
    <property type="entry name" value="UNSATURATED RHAMNOGALACTURONAN HYDROLASE (EUROFUNG)"/>
    <property type="match status" value="1"/>
</dbReference>
<dbReference type="SUPFAM" id="SSF48208">
    <property type="entry name" value="Six-hairpin glycosidases"/>
    <property type="match status" value="1"/>
</dbReference>
<organism evidence="2 3">
    <name type="scientific">Enterococcus lemanii</name>
    <dbReference type="NCBI Taxonomy" id="1159752"/>
    <lineage>
        <taxon>Bacteria</taxon>
        <taxon>Bacillati</taxon>
        <taxon>Bacillota</taxon>
        <taxon>Bacilli</taxon>
        <taxon>Lactobacillales</taxon>
        <taxon>Enterococcaceae</taxon>
        <taxon>Enterococcus</taxon>
    </lineage>
</organism>